<evidence type="ECO:0000313" key="2">
    <source>
        <dbReference type="Proteomes" id="UP000237105"/>
    </source>
</evidence>
<organism evidence="1 2">
    <name type="scientific">Parasponia andersonii</name>
    <name type="common">Sponia andersonii</name>
    <dbReference type="NCBI Taxonomy" id="3476"/>
    <lineage>
        <taxon>Eukaryota</taxon>
        <taxon>Viridiplantae</taxon>
        <taxon>Streptophyta</taxon>
        <taxon>Embryophyta</taxon>
        <taxon>Tracheophyta</taxon>
        <taxon>Spermatophyta</taxon>
        <taxon>Magnoliopsida</taxon>
        <taxon>eudicotyledons</taxon>
        <taxon>Gunneridae</taxon>
        <taxon>Pentapetalae</taxon>
        <taxon>rosids</taxon>
        <taxon>fabids</taxon>
        <taxon>Rosales</taxon>
        <taxon>Cannabaceae</taxon>
        <taxon>Parasponia</taxon>
    </lineage>
</organism>
<proteinExistence type="predicted"/>
<name>A0A2P5AEH1_PARAD</name>
<gene>
    <name evidence="1" type="ORF">PanWU01x14_340350</name>
</gene>
<protein>
    <submittedName>
        <fullName evidence="1">Uncharacterized protein</fullName>
    </submittedName>
</protein>
<sequence>MQSTQLKADCAFGESLSLDSDYKKGAFITKIMRNLRSLI</sequence>
<reference evidence="2" key="1">
    <citation type="submission" date="2016-06" db="EMBL/GenBank/DDBJ databases">
        <title>Parallel loss of symbiosis genes in relatives of nitrogen-fixing non-legume Parasponia.</title>
        <authorList>
            <person name="Van Velzen R."/>
            <person name="Holmer R."/>
            <person name="Bu F."/>
            <person name="Rutten L."/>
            <person name="Van Zeijl A."/>
            <person name="Liu W."/>
            <person name="Santuari L."/>
            <person name="Cao Q."/>
            <person name="Sharma T."/>
            <person name="Shen D."/>
            <person name="Roswanjaya Y."/>
            <person name="Wardhani T."/>
            <person name="Kalhor M.S."/>
            <person name="Jansen J."/>
            <person name="Van den Hoogen J."/>
            <person name="Gungor B."/>
            <person name="Hartog M."/>
            <person name="Hontelez J."/>
            <person name="Verver J."/>
            <person name="Yang W.-C."/>
            <person name="Schijlen E."/>
            <person name="Repin R."/>
            <person name="Schilthuizen M."/>
            <person name="Schranz E."/>
            <person name="Heidstra R."/>
            <person name="Miyata K."/>
            <person name="Fedorova E."/>
            <person name="Kohlen W."/>
            <person name="Bisseling T."/>
            <person name="Smit S."/>
            <person name="Geurts R."/>
        </authorList>
    </citation>
    <scope>NUCLEOTIDE SEQUENCE [LARGE SCALE GENOMIC DNA]</scope>
    <source>
        <strain evidence="2">cv. WU1-14</strain>
    </source>
</reference>
<dbReference type="Proteomes" id="UP000237105">
    <property type="component" value="Unassembled WGS sequence"/>
</dbReference>
<keyword evidence="2" id="KW-1185">Reference proteome</keyword>
<comment type="caution">
    <text evidence="1">The sequence shown here is derived from an EMBL/GenBank/DDBJ whole genome shotgun (WGS) entry which is preliminary data.</text>
</comment>
<accession>A0A2P5AEH1</accession>
<evidence type="ECO:0000313" key="1">
    <source>
        <dbReference type="EMBL" id="PON34938.1"/>
    </source>
</evidence>
<dbReference type="AlphaFoldDB" id="A0A2P5AEH1"/>
<dbReference type="EMBL" id="JXTB01000636">
    <property type="protein sequence ID" value="PON34938.1"/>
    <property type="molecule type" value="Genomic_DNA"/>
</dbReference>